<dbReference type="AlphaFoldDB" id="A0A7W7XCE1"/>
<evidence type="ECO:0000256" key="1">
    <source>
        <dbReference type="SAM" id="MobiDB-lite"/>
    </source>
</evidence>
<keyword evidence="3" id="KW-1185">Reference proteome</keyword>
<dbReference type="EMBL" id="JACHJY010000004">
    <property type="protein sequence ID" value="MBB4982143.1"/>
    <property type="molecule type" value="Genomic_DNA"/>
</dbReference>
<evidence type="ECO:0000313" key="3">
    <source>
        <dbReference type="Proteomes" id="UP000582643"/>
    </source>
</evidence>
<name>A0A7W7XCE1_9ACTN</name>
<gene>
    <name evidence="2" type="ORF">GGE06_003053</name>
</gene>
<dbReference type="Proteomes" id="UP000582643">
    <property type="component" value="Unassembled WGS sequence"/>
</dbReference>
<feature type="region of interest" description="Disordered" evidence="1">
    <location>
        <begin position="18"/>
        <end position="50"/>
    </location>
</feature>
<organism evidence="2 3">
    <name type="scientific">Streptomyces nymphaeiformis</name>
    <dbReference type="NCBI Taxonomy" id="2663842"/>
    <lineage>
        <taxon>Bacteria</taxon>
        <taxon>Bacillati</taxon>
        <taxon>Actinomycetota</taxon>
        <taxon>Actinomycetes</taxon>
        <taxon>Kitasatosporales</taxon>
        <taxon>Streptomycetaceae</taxon>
        <taxon>Streptomyces</taxon>
    </lineage>
</organism>
<accession>A0A7W7XCE1</accession>
<evidence type="ECO:0000313" key="2">
    <source>
        <dbReference type="EMBL" id="MBB4982143.1"/>
    </source>
</evidence>
<protein>
    <submittedName>
        <fullName evidence="2">Uncharacterized protein</fullName>
    </submittedName>
</protein>
<reference evidence="2 3" key="1">
    <citation type="submission" date="2020-08" db="EMBL/GenBank/DDBJ databases">
        <title>Genomic Encyclopedia of Type Strains, Phase III (KMG-III): the genomes of soil and plant-associated and newly described type strains.</title>
        <authorList>
            <person name="Whitman W."/>
        </authorList>
    </citation>
    <scope>NUCLEOTIDE SEQUENCE [LARGE SCALE GENOMIC DNA]</scope>
    <source>
        <strain evidence="2 3">SFB5A</strain>
    </source>
</reference>
<sequence>MTLRMTRDTWVTADFAGDTRSGRAHVGSTVDTRAGLTTAPGAPPPRTTSR</sequence>
<feature type="compositionally biased region" description="Pro residues" evidence="1">
    <location>
        <begin position="41"/>
        <end position="50"/>
    </location>
</feature>
<comment type="caution">
    <text evidence="2">The sequence shown here is derived from an EMBL/GenBank/DDBJ whole genome shotgun (WGS) entry which is preliminary data.</text>
</comment>
<proteinExistence type="predicted"/>